<dbReference type="PRINTS" id="PR00792">
    <property type="entry name" value="PEPSIN"/>
</dbReference>
<protein>
    <recommendedName>
        <fullName evidence="16">Peptidase A1 domain-containing protein</fullName>
    </recommendedName>
</protein>
<keyword evidence="11" id="KW-0449">Lipoprotein</keyword>
<evidence type="ECO:0000256" key="9">
    <source>
        <dbReference type="ARBA" id="ARBA00023136"/>
    </source>
</evidence>
<evidence type="ECO:0000313" key="17">
    <source>
        <dbReference type="EMBL" id="KAF3441016.1"/>
    </source>
</evidence>
<dbReference type="InterPro" id="IPR001969">
    <property type="entry name" value="Aspartic_peptidase_AS"/>
</dbReference>
<feature type="domain" description="Peptidase A1" evidence="16">
    <location>
        <begin position="109"/>
        <end position="455"/>
    </location>
</feature>
<keyword evidence="18" id="KW-1185">Reference proteome</keyword>
<keyword evidence="4" id="KW-0336">GPI-anchor</keyword>
<evidence type="ECO:0000256" key="2">
    <source>
        <dbReference type="ARBA" id="ARBA00007447"/>
    </source>
</evidence>
<dbReference type="FunFam" id="2.40.70.10:FF:000014">
    <property type="entry name" value="Aspartyl protease family protein 1"/>
    <property type="match status" value="1"/>
</dbReference>
<dbReference type="InterPro" id="IPR032861">
    <property type="entry name" value="TAXi_N"/>
</dbReference>
<proteinExistence type="inferred from homology"/>
<dbReference type="InterPro" id="IPR032799">
    <property type="entry name" value="TAXi_C"/>
</dbReference>
<dbReference type="EMBL" id="VOIH02000008">
    <property type="protein sequence ID" value="KAF3441016.1"/>
    <property type="molecule type" value="Genomic_DNA"/>
</dbReference>
<evidence type="ECO:0000256" key="14">
    <source>
        <dbReference type="SAM" id="MobiDB-lite"/>
    </source>
</evidence>
<evidence type="ECO:0000256" key="4">
    <source>
        <dbReference type="ARBA" id="ARBA00022622"/>
    </source>
</evidence>
<dbReference type="Pfam" id="PF14543">
    <property type="entry name" value="TAXi_N"/>
    <property type="match status" value="1"/>
</dbReference>
<evidence type="ECO:0000256" key="11">
    <source>
        <dbReference type="ARBA" id="ARBA00023288"/>
    </source>
</evidence>
<feature type="active site" evidence="12">
    <location>
        <position position="127"/>
    </location>
</feature>
<keyword evidence="10" id="KW-0325">Glycoprotein</keyword>
<keyword evidence="9" id="KW-0472">Membrane</keyword>
<keyword evidence="8 13" id="KW-0378">Hydrolase</keyword>
<dbReference type="GO" id="GO:0005886">
    <property type="term" value="C:plasma membrane"/>
    <property type="evidence" value="ECO:0007669"/>
    <property type="project" value="UniProtKB-SubCell"/>
</dbReference>
<dbReference type="SUPFAM" id="SSF50630">
    <property type="entry name" value="Acid proteases"/>
    <property type="match status" value="1"/>
</dbReference>
<dbReference type="Pfam" id="PF14541">
    <property type="entry name" value="TAXi_C"/>
    <property type="match status" value="1"/>
</dbReference>
<evidence type="ECO:0000256" key="13">
    <source>
        <dbReference type="RuleBase" id="RU000454"/>
    </source>
</evidence>
<feature type="signal peptide" evidence="15">
    <location>
        <begin position="1"/>
        <end position="25"/>
    </location>
</feature>
<evidence type="ECO:0000256" key="5">
    <source>
        <dbReference type="ARBA" id="ARBA00022670"/>
    </source>
</evidence>
<evidence type="ECO:0000256" key="10">
    <source>
        <dbReference type="ARBA" id="ARBA00023180"/>
    </source>
</evidence>
<feature type="region of interest" description="Disordered" evidence="14">
    <location>
        <begin position="465"/>
        <end position="494"/>
    </location>
</feature>
<dbReference type="GO" id="GO:0006508">
    <property type="term" value="P:proteolysis"/>
    <property type="evidence" value="ECO:0007669"/>
    <property type="project" value="UniProtKB-KW"/>
</dbReference>
<evidence type="ECO:0000256" key="8">
    <source>
        <dbReference type="ARBA" id="ARBA00022801"/>
    </source>
</evidence>
<dbReference type="OrthoDB" id="2747330at2759"/>
<evidence type="ECO:0000256" key="3">
    <source>
        <dbReference type="ARBA" id="ARBA00022475"/>
    </source>
</evidence>
<dbReference type="InterPro" id="IPR033121">
    <property type="entry name" value="PEPTIDASE_A1"/>
</dbReference>
<evidence type="ECO:0000256" key="6">
    <source>
        <dbReference type="ARBA" id="ARBA00022729"/>
    </source>
</evidence>
<comment type="similarity">
    <text evidence="2 13">Belongs to the peptidase A1 family.</text>
</comment>
<dbReference type="InterPro" id="IPR001461">
    <property type="entry name" value="Aspartic_peptidase_A1"/>
</dbReference>
<dbReference type="GO" id="GO:0004190">
    <property type="term" value="F:aspartic-type endopeptidase activity"/>
    <property type="evidence" value="ECO:0007669"/>
    <property type="project" value="UniProtKB-KW"/>
</dbReference>
<evidence type="ECO:0000259" key="16">
    <source>
        <dbReference type="PROSITE" id="PS51767"/>
    </source>
</evidence>
<dbReference type="PANTHER" id="PTHR13683">
    <property type="entry name" value="ASPARTYL PROTEASES"/>
    <property type="match status" value="1"/>
</dbReference>
<dbReference type="PANTHER" id="PTHR13683:SF743">
    <property type="entry name" value="ASPARTIC PROTEINASE-LIKE PROTEIN 1"/>
    <property type="match status" value="1"/>
</dbReference>
<reference evidence="17" key="1">
    <citation type="submission" date="2020-03" db="EMBL/GenBank/DDBJ databases">
        <title>A high-quality chromosome-level genome assembly of a woody plant with both climbing and erect habits, Rhamnella rubrinervis.</title>
        <authorList>
            <person name="Lu Z."/>
            <person name="Yang Y."/>
            <person name="Zhu X."/>
            <person name="Sun Y."/>
        </authorList>
    </citation>
    <scope>NUCLEOTIDE SEQUENCE</scope>
    <source>
        <strain evidence="17">BYM</strain>
        <tissue evidence="17">Leaf</tissue>
    </source>
</reference>
<comment type="caution">
    <text evidence="17">The sequence shown here is derived from an EMBL/GenBank/DDBJ whole genome shotgun (WGS) entry which is preliminary data.</text>
</comment>
<dbReference type="GO" id="GO:0098552">
    <property type="term" value="C:side of membrane"/>
    <property type="evidence" value="ECO:0007669"/>
    <property type="project" value="UniProtKB-KW"/>
</dbReference>
<dbReference type="InterPro" id="IPR021109">
    <property type="entry name" value="Peptidase_aspartic_dom_sf"/>
</dbReference>
<gene>
    <name evidence="17" type="ORF">FNV43_RR19302</name>
</gene>
<keyword evidence="6 15" id="KW-0732">Signal</keyword>
<dbReference type="Gene3D" id="2.40.70.10">
    <property type="entry name" value="Acid Proteases"/>
    <property type="match status" value="2"/>
</dbReference>
<feature type="compositionally biased region" description="Polar residues" evidence="14">
    <location>
        <begin position="476"/>
        <end position="491"/>
    </location>
</feature>
<evidence type="ECO:0000256" key="12">
    <source>
        <dbReference type="PIRSR" id="PIRSR601461-1"/>
    </source>
</evidence>
<dbReference type="CDD" id="cd05471">
    <property type="entry name" value="pepsin_like"/>
    <property type="match status" value="1"/>
</dbReference>
<keyword evidence="3" id="KW-1003">Cell membrane</keyword>
<sequence>MVLAARFLLVLASVCVLVRVDNAVAFTLSSRLIHRFSDEAKALRVSRNGNGNGKVFESWPQKRTFDYYQVLVASDFQRQKMRLGSQFQYVFPSEGSKAMSFGNDFGWLHYTWIDIGTPNVSFLVALDAGSDLLWVPCDCIQCAPLSASYYNTLDRDLNQYSPSSSRTSKHLSCSHRLCELGTNCKSAKQSCPYSVDYYTENTSSSGLLVEDILHLAAAGGDDSSNGSVQAPVIIGCGMKQSGGYLDGVAPDGLMGLGLGEISVPSFLSKAGFVRNSFSLCFDEDDSGRIFFGDQGPVHQQSTSFLPSNGTYETYMVGVEACCIGNSCLKQSGFKALVDSGTSFTFLPQEVFDKVSEEFDRRVNATSTTYEGSPWKYCYKTSSQDLPKVPSVTLMFPANNSFVIHDPVVMVYGDQGASGFCLAIQSANEDIGTIGQNFMTGYRMVFDREALKLGWSNSNCEDLSDAKNMTLKPPKGTPSNPLPTNEQQSTPGDQAVAPAVAVRAPSEPSAASTRLISPWICLLRFPLLIVLILLSSPW</sequence>
<dbReference type="AlphaFoldDB" id="A0A8K0E6B5"/>
<dbReference type="Proteomes" id="UP000796880">
    <property type="component" value="Unassembled WGS sequence"/>
</dbReference>
<keyword evidence="7 13" id="KW-0064">Aspartyl protease</keyword>
<accession>A0A8K0E6B5</accession>
<dbReference type="PROSITE" id="PS51767">
    <property type="entry name" value="PEPTIDASE_A1"/>
    <property type="match status" value="1"/>
</dbReference>
<feature type="chain" id="PRO_5035464328" description="Peptidase A1 domain-containing protein" evidence="15">
    <location>
        <begin position="26"/>
        <end position="537"/>
    </location>
</feature>
<dbReference type="FunFam" id="2.40.70.10:FF:000012">
    <property type="entry name" value="Aspartyl protease family protein 1"/>
    <property type="match status" value="1"/>
</dbReference>
<feature type="active site" evidence="12">
    <location>
        <position position="338"/>
    </location>
</feature>
<dbReference type="PROSITE" id="PS00141">
    <property type="entry name" value="ASP_PROTEASE"/>
    <property type="match status" value="1"/>
</dbReference>
<evidence type="ECO:0000256" key="1">
    <source>
        <dbReference type="ARBA" id="ARBA00004609"/>
    </source>
</evidence>
<name>A0A8K0E6B5_9ROSA</name>
<keyword evidence="5 13" id="KW-0645">Protease</keyword>
<evidence type="ECO:0000313" key="18">
    <source>
        <dbReference type="Proteomes" id="UP000796880"/>
    </source>
</evidence>
<evidence type="ECO:0000256" key="7">
    <source>
        <dbReference type="ARBA" id="ARBA00022750"/>
    </source>
</evidence>
<dbReference type="InterPro" id="IPR034164">
    <property type="entry name" value="Pepsin-like_dom"/>
</dbReference>
<comment type="subcellular location">
    <subcellularLocation>
        <location evidence="1">Cell membrane</location>
        <topology evidence="1">Lipid-anchor</topology>
        <topology evidence="1">GPI-anchor</topology>
    </subcellularLocation>
</comment>
<organism evidence="17 18">
    <name type="scientific">Rhamnella rubrinervis</name>
    <dbReference type="NCBI Taxonomy" id="2594499"/>
    <lineage>
        <taxon>Eukaryota</taxon>
        <taxon>Viridiplantae</taxon>
        <taxon>Streptophyta</taxon>
        <taxon>Embryophyta</taxon>
        <taxon>Tracheophyta</taxon>
        <taxon>Spermatophyta</taxon>
        <taxon>Magnoliopsida</taxon>
        <taxon>eudicotyledons</taxon>
        <taxon>Gunneridae</taxon>
        <taxon>Pentapetalae</taxon>
        <taxon>rosids</taxon>
        <taxon>fabids</taxon>
        <taxon>Rosales</taxon>
        <taxon>Rhamnaceae</taxon>
        <taxon>rhamnoid group</taxon>
        <taxon>Rhamneae</taxon>
        <taxon>Rhamnella</taxon>
    </lineage>
</organism>
<evidence type="ECO:0000256" key="15">
    <source>
        <dbReference type="SAM" id="SignalP"/>
    </source>
</evidence>